<evidence type="ECO:0000259" key="2">
    <source>
        <dbReference type="PROSITE" id="PS51390"/>
    </source>
</evidence>
<dbReference type="Proteomes" id="UP000322000">
    <property type="component" value="Chromosome 5"/>
</dbReference>
<evidence type="ECO:0000256" key="1">
    <source>
        <dbReference type="SAM" id="SignalP"/>
    </source>
</evidence>
<keyword evidence="1" id="KW-0732">Signal</keyword>
<name>A0A7E5VJG2_TRINI</name>
<dbReference type="GO" id="GO:0005576">
    <property type="term" value="C:extracellular region"/>
    <property type="evidence" value="ECO:0007669"/>
    <property type="project" value="InterPro"/>
</dbReference>
<feature type="domain" description="WAP" evidence="2">
    <location>
        <begin position="22"/>
        <end position="69"/>
    </location>
</feature>
<dbReference type="RefSeq" id="XP_026728341.1">
    <property type="nucleotide sequence ID" value="XM_026872540.1"/>
</dbReference>
<dbReference type="GeneID" id="113494270"/>
<proteinExistence type="predicted"/>
<dbReference type="FunCoup" id="A0A7E5VJG2">
    <property type="interactions" value="1"/>
</dbReference>
<gene>
    <name evidence="4" type="primary">LOC113494270</name>
</gene>
<sequence>MSLFNVIGFIVAVLLACNFVSAAYRDGNCPPPSKVYDSKPKCYSDADCQKYGKVCCPNQFNAKSCSYPAPYSNGAGYNDKYNMNGGGGVYCAGVKCMPYEVCKPDPYTKKLRCQRP</sequence>
<dbReference type="GO" id="GO:0030414">
    <property type="term" value="F:peptidase inhibitor activity"/>
    <property type="evidence" value="ECO:0007669"/>
    <property type="project" value="InterPro"/>
</dbReference>
<dbReference type="AlphaFoldDB" id="A0A7E5VJG2"/>
<evidence type="ECO:0000313" key="4">
    <source>
        <dbReference type="RefSeq" id="XP_026728341.1"/>
    </source>
</evidence>
<keyword evidence="3" id="KW-1185">Reference proteome</keyword>
<evidence type="ECO:0000313" key="3">
    <source>
        <dbReference type="Proteomes" id="UP000322000"/>
    </source>
</evidence>
<dbReference type="InterPro" id="IPR008197">
    <property type="entry name" value="WAP_dom"/>
</dbReference>
<dbReference type="OrthoDB" id="8187079at2759"/>
<dbReference type="KEGG" id="tnl:113494270"/>
<protein>
    <submittedName>
        <fullName evidence="4">Uncharacterized protein LOC113494270</fullName>
    </submittedName>
</protein>
<accession>A0A7E5VJG2</accession>
<reference evidence="4" key="1">
    <citation type="submission" date="2025-08" db="UniProtKB">
        <authorList>
            <consortium name="RefSeq"/>
        </authorList>
    </citation>
    <scope>IDENTIFICATION</scope>
</reference>
<dbReference type="InParanoid" id="A0A7E5VJG2"/>
<feature type="chain" id="PRO_5028822527" evidence="1">
    <location>
        <begin position="23"/>
        <end position="116"/>
    </location>
</feature>
<feature type="signal peptide" evidence="1">
    <location>
        <begin position="1"/>
        <end position="22"/>
    </location>
</feature>
<organism evidence="3 4">
    <name type="scientific">Trichoplusia ni</name>
    <name type="common">Cabbage looper</name>
    <dbReference type="NCBI Taxonomy" id="7111"/>
    <lineage>
        <taxon>Eukaryota</taxon>
        <taxon>Metazoa</taxon>
        <taxon>Ecdysozoa</taxon>
        <taxon>Arthropoda</taxon>
        <taxon>Hexapoda</taxon>
        <taxon>Insecta</taxon>
        <taxon>Pterygota</taxon>
        <taxon>Neoptera</taxon>
        <taxon>Endopterygota</taxon>
        <taxon>Lepidoptera</taxon>
        <taxon>Glossata</taxon>
        <taxon>Ditrysia</taxon>
        <taxon>Noctuoidea</taxon>
        <taxon>Noctuidae</taxon>
        <taxon>Plusiinae</taxon>
        <taxon>Trichoplusia</taxon>
    </lineage>
</organism>
<dbReference type="PROSITE" id="PS51390">
    <property type="entry name" value="WAP"/>
    <property type="match status" value="1"/>
</dbReference>